<protein>
    <submittedName>
        <fullName evidence="1">Uncharacterized protein</fullName>
    </submittedName>
</protein>
<keyword evidence="2" id="KW-1185">Reference proteome</keyword>
<accession>L5LEM6</accession>
<gene>
    <name evidence="1" type="ORF">MDA_GLEAN10003031</name>
</gene>
<name>L5LEM6_MYODS</name>
<dbReference type="EMBL" id="KB112464">
    <property type="protein sequence ID" value="ELK24794.1"/>
    <property type="molecule type" value="Genomic_DNA"/>
</dbReference>
<dbReference type="Proteomes" id="UP000010556">
    <property type="component" value="Unassembled WGS sequence"/>
</dbReference>
<organism evidence="1 2">
    <name type="scientific">Myotis davidii</name>
    <name type="common">David's myotis</name>
    <dbReference type="NCBI Taxonomy" id="225400"/>
    <lineage>
        <taxon>Eukaryota</taxon>
        <taxon>Metazoa</taxon>
        <taxon>Chordata</taxon>
        <taxon>Craniata</taxon>
        <taxon>Vertebrata</taxon>
        <taxon>Euteleostomi</taxon>
        <taxon>Mammalia</taxon>
        <taxon>Eutheria</taxon>
        <taxon>Laurasiatheria</taxon>
        <taxon>Chiroptera</taxon>
        <taxon>Yangochiroptera</taxon>
        <taxon>Vespertilionidae</taxon>
        <taxon>Myotis</taxon>
    </lineage>
</organism>
<evidence type="ECO:0000313" key="1">
    <source>
        <dbReference type="EMBL" id="ELK24794.1"/>
    </source>
</evidence>
<reference evidence="2" key="1">
    <citation type="journal article" date="2013" name="Science">
        <title>Comparative analysis of bat genomes provides insight into the evolution of flight and immunity.</title>
        <authorList>
            <person name="Zhang G."/>
            <person name="Cowled C."/>
            <person name="Shi Z."/>
            <person name="Huang Z."/>
            <person name="Bishop-Lilly K.A."/>
            <person name="Fang X."/>
            <person name="Wynne J.W."/>
            <person name="Xiong Z."/>
            <person name="Baker M.L."/>
            <person name="Zhao W."/>
            <person name="Tachedjian M."/>
            <person name="Zhu Y."/>
            <person name="Zhou P."/>
            <person name="Jiang X."/>
            <person name="Ng J."/>
            <person name="Yang L."/>
            <person name="Wu L."/>
            <person name="Xiao J."/>
            <person name="Feng Y."/>
            <person name="Chen Y."/>
            <person name="Sun X."/>
            <person name="Zhang Y."/>
            <person name="Marsh G.A."/>
            <person name="Crameri G."/>
            <person name="Broder C.C."/>
            <person name="Frey K.G."/>
            <person name="Wang L.F."/>
            <person name="Wang J."/>
        </authorList>
    </citation>
    <scope>NUCLEOTIDE SEQUENCE [LARGE SCALE GENOMIC DNA]</scope>
</reference>
<sequence length="128" mass="14058">MQRAVVQHKKAGGKRTPKEEKCWKVLAPHLGCSVLLTPLLKLSCLCRLLGAVPGTIYTDALLVGQMAREVTTHTATKSAADLRFQPGLLGVSVRLLSHLLYNCHPTSAAVEHVSKYVSIVIHFDYVQR</sequence>
<dbReference type="AlphaFoldDB" id="L5LEM6"/>
<proteinExistence type="predicted"/>
<evidence type="ECO:0000313" key="2">
    <source>
        <dbReference type="Proteomes" id="UP000010556"/>
    </source>
</evidence>